<dbReference type="AlphaFoldDB" id="A0A7T6Z682"/>
<evidence type="ECO:0000256" key="1">
    <source>
        <dbReference type="ARBA" id="ARBA00022801"/>
    </source>
</evidence>
<gene>
    <name evidence="3" type="ORF">HUG15_20050</name>
</gene>
<dbReference type="InterPro" id="IPR015797">
    <property type="entry name" value="NUDIX_hydrolase-like_dom_sf"/>
</dbReference>
<dbReference type="PROSITE" id="PS51462">
    <property type="entry name" value="NUDIX"/>
    <property type="match status" value="1"/>
</dbReference>
<evidence type="ECO:0000259" key="2">
    <source>
        <dbReference type="PROSITE" id="PS51462"/>
    </source>
</evidence>
<dbReference type="SUPFAM" id="SSF55811">
    <property type="entry name" value="Nudix"/>
    <property type="match status" value="1"/>
</dbReference>
<sequence>MKKDIIRPLVICVFQKDESILVAEGFDPVKGDHYYRPIGGGIEYGERSADALIREVREEIDADIYNLIYIGTVENIFTLNGELGHEIVQVYDASFTDPFFNDKDEFEGREDNGEAFKL</sequence>
<organism evidence="3 4">
    <name type="scientific">Salicibibacter cibarius</name>
    <dbReference type="NCBI Taxonomy" id="2743000"/>
    <lineage>
        <taxon>Bacteria</taxon>
        <taxon>Bacillati</taxon>
        <taxon>Bacillota</taxon>
        <taxon>Bacilli</taxon>
        <taxon>Bacillales</taxon>
        <taxon>Bacillaceae</taxon>
        <taxon>Salicibibacter</taxon>
    </lineage>
</organism>
<dbReference type="Gene3D" id="3.90.79.10">
    <property type="entry name" value="Nucleoside Triphosphate Pyrophosphohydrolase"/>
    <property type="match status" value="1"/>
</dbReference>
<name>A0A7T6Z682_9BACI</name>
<keyword evidence="4" id="KW-1185">Reference proteome</keyword>
<dbReference type="Pfam" id="PF00293">
    <property type="entry name" value="NUDIX"/>
    <property type="match status" value="1"/>
</dbReference>
<dbReference type="KEGG" id="scia:HUG15_20050"/>
<dbReference type="GO" id="GO:0016787">
    <property type="term" value="F:hydrolase activity"/>
    <property type="evidence" value="ECO:0007669"/>
    <property type="project" value="UniProtKB-KW"/>
</dbReference>
<dbReference type="RefSeq" id="WP_200125181.1">
    <property type="nucleotide sequence ID" value="NZ_CP054705.1"/>
</dbReference>
<proteinExistence type="predicted"/>
<keyword evidence="1" id="KW-0378">Hydrolase</keyword>
<accession>A0A7T6Z682</accession>
<dbReference type="EMBL" id="CP054705">
    <property type="protein sequence ID" value="QQK77649.1"/>
    <property type="molecule type" value="Genomic_DNA"/>
</dbReference>
<reference evidence="3 4" key="1">
    <citation type="submission" date="2020-06" db="EMBL/GenBank/DDBJ databases">
        <title>Genomic analysis of Salicibibacter sp. NKC5-3.</title>
        <authorList>
            <person name="Oh Y.J."/>
        </authorList>
    </citation>
    <scope>NUCLEOTIDE SEQUENCE [LARGE SCALE GENOMIC DNA]</scope>
    <source>
        <strain evidence="3 4">NKC5-3</strain>
    </source>
</reference>
<dbReference type="Proteomes" id="UP000595823">
    <property type="component" value="Chromosome"/>
</dbReference>
<protein>
    <submittedName>
        <fullName evidence="3">NUDIX domain-containing protein</fullName>
    </submittedName>
</protein>
<evidence type="ECO:0000313" key="4">
    <source>
        <dbReference type="Proteomes" id="UP000595823"/>
    </source>
</evidence>
<feature type="domain" description="Nudix hydrolase" evidence="2">
    <location>
        <begin position="4"/>
        <end position="118"/>
    </location>
</feature>
<dbReference type="InterPro" id="IPR000086">
    <property type="entry name" value="NUDIX_hydrolase_dom"/>
</dbReference>
<dbReference type="CDD" id="cd04688">
    <property type="entry name" value="NUDIX_Hydrolase"/>
    <property type="match status" value="1"/>
</dbReference>
<dbReference type="PROSITE" id="PS00893">
    <property type="entry name" value="NUDIX_BOX"/>
    <property type="match status" value="1"/>
</dbReference>
<evidence type="ECO:0000313" key="3">
    <source>
        <dbReference type="EMBL" id="QQK77649.1"/>
    </source>
</evidence>
<dbReference type="InterPro" id="IPR020084">
    <property type="entry name" value="NUDIX_hydrolase_CS"/>
</dbReference>